<keyword evidence="3" id="KW-0808">Transferase</keyword>
<keyword evidence="12" id="KW-1185">Reference proteome</keyword>
<keyword evidence="11" id="KW-0347">Helicase</keyword>
<sequence length="484" mass="54632">MASNDGSRLTVFGLTFRQYDSRHMQQILRQYNRLPPNPGNRAALYTGLFELSKDLEEDEASGITSWLNNGGIPDDFPALRSARPGSTLVENEHYANDDLEDQEDFEGYHEASFEDQDADTMDARSQGYQDGIIAEATATTSPDRLRSESSVEEEGETSDTEMRLEPSQIPYKAPNKAENECSVCCEAMASDDLLVPSKLTSTCDHDSESRSCYPCLNEHINYTLERFALNAINCLFCDEKLSLAEIKRYATQEDFARYEYLRFISLPDTVMCLAPDCGKGQTHTDTANPTMICNTCSFAICVQHKLPWHEGMICEEFDCDDRQIERLEEAEATAKLLAKDQSQICPSCKQGVSKQDGCDHLQCLCGKEWCFVCLASWDNIMRIGDEAHAPTCDYHPRKQQKTKAQQAAGQAHMTERLMGVPASEALLRARDARNEKIRADIRPKALEAAEARMKAEREREKEVQQTAGVKRKRNVRLVPAWEER</sequence>
<name>A0A9P7AVC0_9HELO</name>
<dbReference type="GO" id="GO:0016567">
    <property type="term" value="P:protein ubiquitination"/>
    <property type="evidence" value="ECO:0007669"/>
    <property type="project" value="InterPro"/>
</dbReference>
<organism evidence="11 12">
    <name type="scientific">Hyphodiscus hymeniophilus</name>
    <dbReference type="NCBI Taxonomy" id="353542"/>
    <lineage>
        <taxon>Eukaryota</taxon>
        <taxon>Fungi</taxon>
        <taxon>Dikarya</taxon>
        <taxon>Ascomycota</taxon>
        <taxon>Pezizomycotina</taxon>
        <taxon>Leotiomycetes</taxon>
        <taxon>Helotiales</taxon>
        <taxon>Hyphodiscaceae</taxon>
        <taxon>Hyphodiscus</taxon>
    </lineage>
</organism>
<evidence type="ECO:0000259" key="10">
    <source>
        <dbReference type="PROSITE" id="PS51873"/>
    </source>
</evidence>
<evidence type="ECO:0000313" key="12">
    <source>
        <dbReference type="Proteomes" id="UP000785200"/>
    </source>
</evidence>
<dbReference type="PROSITE" id="PS51873">
    <property type="entry name" value="TRIAD"/>
    <property type="match status" value="1"/>
</dbReference>
<dbReference type="OrthoDB" id="1431934at2759"/>
<dbReference type="InterPro" id="IPR031127">
    <property type="entry name" value="E3_UB_ligase_RBR"/>
</dbReference>
<comment type="catalytic activity">
    <reaction evidence="1">
        <text>[E2 ubiquitin-conjugating enzyme]-S-ubiquitinyl-L-cysteine + [acceptor protein]-L-lysine = [E2 ubiquitin-conjugating enzyme]-L-cysteine + [acceptor protein]-N(6)-ubiquitinyl-L-lysine.</text>
        <dbReference type="EC" id="2.3.2.31"/>
    </reaction>
</comment>
<evidence type="ECO:0000313" key="11">
    <source>
        <dbReference type="EMBL" id="KAG0647457.1"/>
    </source>
</evidence>
<gene>
    <name evidence="11" type="ORF">D0Z07_6724</name>
</gene>
<keyword evidence="11" id="KW-0547">Nucleotide-binding</keyword>
<proteinExistence type="predicted"/>
<evidence type="ECO:0000256" key="7">
    <source>
        <dbReference type="ARBA" id="ARBA00022786"/>
    </source>
</evidence>
<protein>
    <recommendedName>
        <fullName evidence="2">RBR-type E3 ubiquitin transferase</fullName>
        <ecNumber evidence="2">2.3.2.31</ecNumber>
    </recommendedName>
</protein>
<dbReference type="GO" id="GO:0061630">
    <property type="term" value="F:ubiquitin protein ligase activity"/>
    <property type="evidence" value="ECO:0007669"/>
    <property type="project" value="UniProtKB-EC"/>
</dbReference>
<evidence type="ECO:0000256" key="5">
    <source>
        <dbReference type="ARBA" id="ARBA00022737"/>
    </source>
</evidence>
<keyword evidence="5" id="KW-0677">Repeat</keyword>
<dbReference type="EC" id="2.3.2.31" evidence="2"/>
<feature type="compositionally biased region" description="Acidic residues" evidence="9">
    <location>
        <begin position="150"/>
        <end position="159"/>
    </location>
</feature>
<dbReference type="InterPro" id="IPR044066">
    <property type="entry name" value="TRIAD_supradom"/>
</dbReference>
<dbReference type="CDD" id="cd20336">
    <property type="entry name" value="Rcat_RBR"/>
    <property type="match status" value="1"/>
</dbReference>
<dbReference type="AlphaFoldDB" id="A0A9P7AVC0"/>
<reference evidence="11" key="1">
    <citation type="submission" date="2019-07" db="EMBL/GenBank/DDBJ databases">
        <title>Hyphodiscus hymeniophilus genome sequencing and assembly.</title>
        <authorList>
            <person name="Kramer G."/>
            <person name="Nodwell J."/>
        </authorList>
    </citation>
    <scope>NUCLEOTIDE SEQUENCE</scope>
    <source>
        <strain evidence="11">ATCC 34498</strain>
    </source>
</reference>
<evidence type="ECO:0000256" key="4">
    <source>
        <dbReference type="ARBA" id="ARBA00022723"/>
    </source>
</evidence>
<keyword evidence="7" id="KW-0833">Ubl conjugation pathway</keyword>
<keyword evidence="8" id="KW-0862">Zinc</keyword>
<dbReference type="CDD" id="cd20335">
    <property type="entry name" value="BRcat_RBR"/>
    <property type="match status" value="1"/>
</dbReference>
<keyword evidence="4" id="KW-0479">Metal-binding</keyword>
<dbReference type="InterPro" id="IPR002867">
    <property type="entry name" value="IBR_dom"/>
</dbReference>
<dbReference type="SUPFAM" id="SSF57850">
    <property type="entry name" value="RING/U-box"/>
    <property type="match status" value="3"/>
</dbReference>
<evidence type="ECO:0000256" key="1">
    <source>
        <dbReference type="ARBA" id="ARBA00001798"/>
    </source>
</evidence>
<keyword evidence="6" id="KW-0863">Zinc-finger</keyword>
<dbReference type="Proteomes" id="UP000785200">
    <property type="component" value="Unassembled WGS sequence"/>
</dbReference>
<dbReference type="GO" id="GO:0008270">
    <property type="term" value="F:zinc ion binding"/>
    <property type="evidence" value="ECO:0007669"/>
    <property type="project" value="UniProtKB-KW"/>
</dbReference>
<evidence type="ECO:0000256" key="2">
    <source>
        <dbReference type="ARBA" id="ARBA00012251"/>
    </source>
</evidence>
<dbReference type="GO" id="GO:0004386">
    <property type="term" value="F:helicase activity"/>
    <property type="evidence" value="ECO:0007669"/>
    <property type="project" value="UniProtKB-KW"/>
</dbReference>
<dbReference type="SMART" id="SM00647">
    <property type="entry name" value="IBR"/>
    <property type="match status" value="2"/>
</dbReference>
<keyword evidence="11" id="KW-0378">Hydrolase</keyword>
<feature type="domain" description="RING-type" evidence="10">
    <location>
        <begin position="177"/>
        <end position="401"/>
    </location>
</feature>
<evidence type="ECO:0000256" key="3">
    <source>
        <dbReference type="ARBA" id="ARBA00022679"/>
    </source>
</evidence>
<keyword evidence="11" id="KW-0067">ATP-binding</keyword>
<evidence type="ECO:0000256" key="9">
    <source>
        <dbReference type="SAM" id="MobiDB-lite"/>
    </source>
</evidence>
<dbReference type="Pfam" id="PF01485">
    <property type="entry name" value="IBR"/>
    <property type="match status" value="1"/>
</dbReference>
<accession>A0A9P7AVC0</accession>
<dbReference type="PANTHER" id="PTHR11685">
    <property type="entry name" value="RBR FAMILY RING FINGER AND IBR DOMAIN-CONTAINING"/>
    <property type="match status" value="1"/>
</dbReference>
<feature type="region of interest" description="Disordered" evidence="9">
    <location>
        <begin position="135"/>
        <end position="163"/>
    </location>
</feature>
<dbReference type="Pfam" id="PF22191">
    <property type="entry name" value="IBR_1"/>
    <property type="match status" value="1"/>
</dbReference>
<dbReference type="EMBL" id="VNKQ01000012">
    <property type="protein sequence ID" value="KAG0647457.1"/>
    <property type="molecule type" value="Genomic_DNA"/>
</dbReference>
<evidence type="ECO:0000256" key="8">
    <source>
        <dbReference type="ARBA" id="ARBA00022833"/>
    </source>
</evidence>
<evidence type="ECO:0000256" key="6">
    <source>
        <dbReference type="ARBA" id="ARBA00022771"/>
    </source>
</evidence>
<dbReference type="Gene3D" id="1.20.120.1750">
    <property type="match status" value="1"/>
</dbReference>
<comment type="caution">
    <text evidence="11">The sequence shown here is derived from an EMBL/GenBank/DDBJ whole genome shotgun (WGS) entry which is preliminary data.</text>
</comment>